<accession>A0A0N7KWA3</accession>
<evidence type="ECO:0000256" key="6">
    <source>
        <dbReference type="ARBA" id="ARBA00023136"/>
    </source>
</evidence>
<name>A0A0N7KWA3_9ENTR</name>
<dbReference type="Pfam" id="PF01757">
    <property type="entry name" value="Acyl_transf_3"/>
    <property type="match status" value="1"/>
</dbReference>
<feature type="transmembrane region" description="Helical" evidence="7">
    <location>
        <begin position="307"/>
        <end position="327"/>
    </location>
</feature>
<dbReference type="EMBL" id="AB924568">
    <property type="protein sequence ID" value="BAT23561.1"/>
    <property type="molecule type" value="Genomic_DNA"/>
</dbReference>
<evidence type="ECO:0000256" key="3">
    <source>
        <dbReference type="ARBA" id="ARBA00022475"/>
    </source>
</evidence>
<sequence>MQNANRNEWVDYAKGFGIVLVVYGHISRGLYNSGIISDTKWFHFIDSLIYSFHMPLFFFLSGLFLMKSFQGRGLSYFIFNKVDTILYPYLIWSIIQGLTEFLLSKYTNGNVRLSDVYGLLWHPRAQFWFLYSLFLNFILISLILALKEKLKINTTFVIVFSFLFSIFIYLAFSNILDTNPLNYIVHNSVFILSGLIFSYYRLDIKIQKNTVFFSTSFIVPFIFQAIYIFENVMGYKFNVLALIFSLIGTGVIVALCIALSKLDKAFIKESLCFLGRYSMPIYLLHVLVGSGVRIFMSKILGVYNVGIHLFLGIVLGILMPILFYNFLKKMHINLFSLNGVFSLENLFSRKRNSI</sequence>
<feature type="transmembrane region" description="Helical" evidence="7">
    <location>
        <begin position="209"/>
        <end position="229"/>
    </location>
</feature>
<reference evidence="9" key="2">
    <citation type="journal article" date="2015" name="Sci. Rep.">
        <title>Genetic analysis of capsular polysaccharide synthesis gene clusters in 79 capsular types of Klebsiella spp.</title>
        <authorList>
            <person name="Pan Y.J."/>
            <person name="Lin T.L."/>
            <person name="Chen C.T."/>
            <person name="Chen Y.Y."/>
            <person name="Hsieh P.F."/>
            <person name="Hsu C.R."/>
            <person name="Wu M.C."/>
            <person name="Wang J.T."/>
        </authorList>
    </citation>
    <scope>NUCLEOTIDE SEQUENCE</scope>
    <source>
        <strain evidence="9">7824</strain>
    </source>
</reference>
<feature type="transmembrane region" description="Helical" evidence="7">
    <location>
        <begin position="127"/>
        <end position="146"/>
    </location>
</feature>
<keyword evidence="3" id="KW-1003">Cell membrane</keyword>
<feature type="transmembrane region" description="Helical" evidence="7">
    <location>
        <begin position="43"/>
        <end position="65"/>
    </location>
</feature>
<feature type="transmembrane region" description="Helical" evidence="7">
    <location>
        <begin position="184"/>
        <end position="202"/>
    </location>
</feature>
<keyword evidence="6 7" id="KW-0472">Membrane</keyword>
<evidence type="ECO:0000259" key="8">
    <source>
        <dbReference type="Pfam" id="PF01757"/>
    </source>
</evidence>
<feature type="transmembrane region" description="Helical" evidence="7">
    <location>
        <begin position="12"/>
        <end position="31"/>
    </location>
</feature>
<dbReference type="GO" id="GO:0016413">
    <property type="term" value="F:O-acetyltransferase activity"/>
    <property type="evidence" value="ECO:0007669"/>
    <property type="project" value="TreeGrafter"/>
</dbReference>
<evidence type="ECO:0000256" key="2">
    <source>
        <dbReference type="ARBA" id="ARBA00007400"/>
    </source>
</evidence>
<keyword evidence="4 7" id="KW-0812">Transmembrane</keyword>
<proteinExistence type="inferred from homology"/>
<gene>
    <name evidence="9" type="primary">wcuG</name>
</gene>
<feature type="transmembrane region" description="Helical" evidence="7">
    <location>
        <begin position="235"/>
        <end position="260"/>
    </location>
</feature>
<evidence type="ECO:0000256" key="4">
    <source>
        <dbReference type="ARBA" id="ARBA00022692"/>
    </source>
</evidence>
<keyword evidence="9" id="KW-0808">Transferase</keyword>
<dbReference type="GO" id="GO:0009246">
    <property type="term" value="P:enterobacterial common antigen biosynthetic process"/>
    <property type="evidence" value="ECO:0007669"/>
    <property type="project" value="TreeGrafter"/>
</dbReference>
<evidence type="ECO:0000313" key="9">
    <source>
        <dbReference type="EMBL" id="BAT23561.1"/>
    </source>
</evidence>
<dbReference type="GO" id="GO:0005886">
    <property type="term" value="C:plasma membrane"/>
    <property type="evidence" value="ECO:0007669"/>
    <property type="project" value="UniProtKB-SubCell"/>
</dbReference>
<evidence type="ECO:0000256" key="1">
    <source>
        <dbReference type="ARBA" id="ARBA00004651"/>
    </source>
</evidence>
<feature type="transmembrane region" description="Helical" evidence="7">
    <location>
        <begin position="153"/>
        <end position="172"/>
    </location>
</feature>
<comment type="similarity">
    <text evidence="2">Belongs to the acyltransferase 3 family.</text>
</comment>
<dbReference type="PANTHER" id="PTHR40074:SF2">
    <property type="entry name" value="O-ACETYLTRANSFERASE WECH"/>
    <property type="match status" value="1"/>
</dbReference>
<dbReference type="PANTHER" id="PTHR40074">
    <property type="entry name" value="O-ACETYLTRANSFERASE WECH"/>
    <property type="match status" value="1"/>
</dbReference>
<feature type="domain" description="Acyltransferase 3" evidence="8">
    <location>
        <begin position="7"/>
        <end position="324"/>
    </location>
</feature>
<organism evidence="9">
    <name type="scientific">Klebsiella sp. 7824</name>
    <dbReference type="NCBI Taxonomy" id="1497807"/>
    <lineage>
        <taxon>Bacteria</taxon>
        <taxon>Pseudomonadati</taxon>
        <taxon>Pseudomonadota</taxon>
        <taxon>Gammaproteobacteria</taxon>
        <taxon>Enterobacterales</taxon>
        <taxon>Enterobacteriaceae</taxon>
        <taxon>Klebsiella/Raoultella group</taxon>
        <taxon>Klebsiella</taxon>
    </lineage>
</organism>
<evidence type="ECO:0000256" key="7">
    <source>
        <dbReference type="SAM" id="Phobius"/>
    </source>
</evidence>
<protein>
    <submittedName>
        <fullName evidence="9">Acyltransferase</fullName>
    </submittedName>
</protein>
<keyword evidence="9" id="KW-0012">Acyltransferase</keyword>
<reference evidence="9" key="1">
    <citation type="submission" date="2014-04" db="EMBL/GenBank/DDBJ databases">
        <authorList>
            <person name="Harrison E."/>
        </authorList>
    </citation>
    <scope>NUCLEOTIDE SEQUENCE</scope>
    <source>
        <strain evidence="9">7824</strain>
    </source>
</reference>
<keyword evidence="5 7" id="KW-1133">Transmembrane helix</keyword>
<dbReference type="InterPro" id="IPR002656">
    <property type="entry name" value="Acyl_transf_3_dom"/>
</dbReference>
<dbReference type="AlphaFoldDB" id="A0A0N7KWA3"/>
<feature type="transmembrane region" description="Helical" evidence="7">
    <location>
        <begin position="281"/>
        <end position="301"/>
    </location>
</feature>
<evidence type="ECO:0000256" key="5">
    <source>
        <dbReference type="ARBA" id="ARBA00022989"/>
    </source>
</evidence>
<comment type="subcellular location">
    <subcellularLocation>
        <location evidence="1">Cell membrane</location>
        <topology evidence="1">Multi-pass membrane protein</topology>
    </subcellularLocation>
</comment>